<feature type="non-terminal residue" evidence="1">
    <location>
        <position position="1"/>
    </location>
</feature>
<reference evidence="1" key="1">
    <citation type="submission" date="2018-06" db="EMBL/GenBank/DDBJ databases">
        <authorList>
            <person name="Zhirakovskaya E."/>
        </authorList>
    </citation>
    <scope>NUCLEOTIDE SEQUENCE</scope>
</reference>
<accession>A0A3B0X0R2</accession>
<sequence>NGKTNGVILMDVTDTMKPVIRYLIQFGVALETLPEAGDLLLIT</sequence>
<protein>
    <submittedName>
        <fullName evidence="1">Uncharacterized protein</fullName>
    </submittedName>
</protein>
<dbReference type="EMBL" id="UOFJ01000037">
    <property type="protein sequence ID" value="VAW61361.1"/>
    <property type="molecule type" value="Genomic_DNA"/>
</dbReference>
<proteinExistence type="predicted"/>
<dbReference type="AlphaFoldDB" id="A0A3B0X0R2"/>
<organism evidence="1">
    <name type="scientific">hydrothermal vent metagenome</name>
    <dbReference type="NCBI Taxonomy" id="652676"/>
    <lineage>
        <taxon>unclassified sequences</taxon>
        <taxon>metagenomes</taxon>
        <taxon>ecological metagenomes</taxon>
    </lineage>
</organism>
<name>A0A3B0X0R2_9ZZZZ</name>
<evidence type="ECO:0000313" key="1">
    <source>
        <dbReference type="EMBL" id="VAW61361.1"/>
    </source>
</evidence>
<gene>
    <name evidence="1" type="ORF">MNBD_GAMMA10-2008</name>
</gene>